<feature type="compositionally biased region" description="Basic residues" evidence="1">
    <location>
        <begin position="440"/>
        <end position="454"/>
    </location>
</feature>
<feature type="region of interest" description="Disordered" evidence="1">
    <location>
        <begin position="318"/>
        <end position="356"/>
    </location>
</feature>
<evidence type="ECO:0000259" key="2">
    <source>
        <dbReference type="Pfam" id="PF10444"/>
    </source>
</evidence>
<feature type="region of interest" description="Disordered" evidence="1">
    <location>
        <begin position="61"/>
        <end position="92"/>
    </location>
</feature>
<dbReference type="Pfam" id="PF10444">
    <property type="entry name" value="Nbl1_Borealin_N"/>
    <property type="match status" value="1"/>
</dbReference>
<feature type="compositionally biased region" description="Polar residues" evidence="1">
    <location>
        <begin position="586"/>
        <end position="597"/>
    </location>
</feature>
<feature type="compositionally biased region" description="Low complexity" evidence="1">
    <location>
        <begin position="518"/>
        <end position="532"/>
    </location>
</feature>
<keyword evidence="4" id="KW-1185">Reference proteome</keyword>
<evidence type="ECO:0000256" key="1">
    <source>
        <dbReference type="SAM" id="MobiDB-lite"/>
    </source>
</evidence>
<gene>
    <name evidence="3" type="ORF">BJ085DRAFT_32352</name>
</gene>
<evidence type="ECO:0000313" key="3">
    <source>
        <dbReference type="EMBL" id="RKP36850.1"/>
    </source>
</evidence>
<name>A0A4P9ZW10_9FUNG</name>
<protein>
    <recommendedName>
        <fullName evidence="2">Borealin N-terminal domain-containing protein</fullName>
    </recommendedName>
</protein>
<feature type="compositionally biased region" description="Low complexity" evidence="1">
    <location>
        <begin position="540"/>
        <end position="555"/>
    </location>
</feature>
<feature type="compositionally biased region" description="Basic and acidic residues" evidence="1">
    <location>
        <begin position="502"/>
        <end position="513"/>
    </location>
</feature>
<dbReference type="InterPro" id="IPR018851">
    <property type="entry name" value="Borealin_N"/>
</dbReference>
<organism evidence="3 4">
    <name type="scientific">Dimargaris cristalligena</name>
    <dbReference type="NCBI Taxonomy" id="215637"/>
    <lineage>
        <taxon>Eukaryota</taxon>
        <taxon>Fungi</taxon>
        <taxon>Fungi incertae sedis</taxon>
        <taxon>Zoopagomycota</taxon>
        <taxon>Kickxellomycotina</taxon>
        <taxon>Dimargaritomycetes</taxon>
        <taxon>Dimargaritales</taxon>
        <taxon>Dimargaritaceae</taxon>
        <taxon>Dimargaris</taxon>
    </lineage>
</organism>
<dbReference type="AlphaFoldDB" id="A0A4P9ZW10"/>
<dbReference type="Gene3D" id="6.10.250.1900">
    <property type="match status" value="1"/>
</dbReference>
<feature type="region of interest" description="Disordered" evidence="1">
    <location>
        <begin position="129"/>
        <end position="159"/>
    </location>
</feature>
<feature type="domain" description="Borealin N-terminal" evidence="2">
    <location>
        <begin position="208"/>
        <end position="262"/>
    </location>
</feature>
<accession>A0A4P9ZW10</accession>
<sequence length="597" mass="64610">MVTRTRGRQVLHSIDSATDVESQSDSHSVRVRSRSPGRGTEEPVANVGNSIALPAAWLVEHHGGDTDGPQMPSLAEGGSQPHGSPSVDDGEQTLSVKRGRQVLAQYRSESSQRHPAHVIHSADMTAVDESQGMPTVPNGVSPLLGHPSTSTPSHTNKPMASIGSISSISHIKRPSDAVVPSVDSTFHRNLLAANRGRPAIPHKLTDAEKRAMIENLEFEVNDRVQRLRSNDKWLQESLKLRCELDLSVFPKDVRNLTMKDFCLHYNGSINEYMHQQASQRIRAFKLPVTPDIIKKRKFMESSLGPRIAQPALVRPVAHGARVPPASHRNPASQLPAPPSVRRPLAKLPPSQLPIPTPATRRIHRIAGISQTPAGSKSAIRPPTLPLFSPKLSKSPYLKKLKVTTPIKVTDINQNLQDPTGSSTNMPPKLTIVKGRPPRAIGKKGAVRITRKVVKPKSSAKSLADEQPTKRRRRSTVSKENVPPTSATPTDWENGPPTLPNDPTEKIDRTDSVRRSKRSSVGSNKTTGTTTSNAPESQPGSAASTISKASTSSKRTSSGHRAADRAALALYTKDKGKPKLKSGRGSSGTKVARSNSRK</sequence>
<feature type="region of interest" description="Disordered" evidence="1">
    <location>
        <begin position="1"/>
        <end position="47"/>
    </location>
</feature>
<reference evidence="4" key="1">
    <citation type="journal article" date="2018" name="Nat. Microbiol.">
        <title>Leveraging single-cell genomics to expand the fungal tree of life.</title>
        <authorList>
            <person name="Ahrendt S.R."/>
            <person name="Quandt C.A."/>
            <person name="Ciobanu D."/>
            <person name="Clum A."/>
            <person name="Salamov A."/>
            <person name="Andreopoulos B."/>
            <person name="Cheng J.F."/>
            <person name="Woyke T."/>
            <person name="Pelin A."/>
            <person name="Henrissat B."/>
            <person name="Reynolds N.K."/>
            <person name="Benny G.L."/>
            <person name="Smith M.E."/>
            <person name="James T.Y."/>
            <person name="Grigoriev I.V."/>
        </authorList>
    </citation>
    <scope>NUCLEOTIDE SEQUENCE [LARGE SCALE GENOMIC DNA]</scope>
    <source>
        <strain evidence="4">RSA 468</strain>
    </source>
</reference>
<feature type="compositionally biased region" description="Polar residues" evidence="1">
    <location>
        <begin position="147"/>
        <end position="158"/>
    </location>
</feature>
<evidence type="ECO:0000313" key="4">
    <source>
        <dbReference type="Proteomes" id="UP000268162"/>
    </source>
</evidence>
<feature type="compositionally biased region" description="Polar residues" evidence="1">
    <location>
        <begin position="412"/>
        <end position="425"/>
    </location>
</feature>
<dbReference type="Proteomes" id="UP000268162">
    <property type="component" value="Unassembled WGS sequence"/>
</dbReference>
<proteinExistence type="predicted"/>
<dbReference type="EMBL" id="ML002585">
    <property type="protein sequence ID" value="RKP36850.1"/>
    <property type="molecule type" value="Genomic_DNA"/>
</dbReference>
<feature type="region of interest" description="Disordered" evidence="1">
    <location>
        <begin position="412"/>
        <end position="597"/>
    </location>
</feature>